<evidence type="ECO:0000256" key="4">
    <source>
        <dbReference type="ARBA" id="ARBA00022723"/>
    </source>
</evidence>
<dbReference type="PRINTS" id="PR00385">
    <property type="entry name" value="P450"/>
</dbReference>
<dbReference type="SUPFAM" id="SSF48264">
    <property type="entry name" value="Cytochrome P450"/>
    <property type="match status" value="1"/>
</dbReference>
<dbReference type="RefSeq" id="WP_092650382.1">
    <property type="nucleotide sequence ID" value="NZ_LT629732.1"/>
</dbReference>
<dbReference type="GO" id="GO:0016705">
    <property type="term" value="F:oxidoreductase activity, acting on paired donors, with incorporation or reduction of molecular oxygen"/>
    <property type="evidence" value="ECO:0007669"/>
    <property type="project" value="InterPro"/>
</dbReference>
<dbReference type="PRINTS" id="PR00359">
    <property type="entry name" value="BP450"/>
</dbReference>
<evidence type="ECO:0000256" key="8">
    <source>
        <dbReference type="RuleBase" id="RU000461"/>
    </source>
</evidence>
<organism evidence="9 10">
    <name type="scientific">Actinopolymorpha singaporensis</name>
    <dbReference type="NCBI Taxonomy" id="117157"/>
    <lineage>
        <taxon>Bacteria</taxon>
        <taxon>Bacillati</taxon>
        <taxon>Actinomycetota</taxon>
        <taxon>Actinomycetes</taxon>
        <taxon>Propionibacteriales</taxon>
        <taxon>Actinopolymorphaceae</taxon>
        <taxon>Actinopolymorpha</taxon>
    </lineage>
</organism>
<evidence type="ECO:0000313" key="10">
    <source>
        <dbReference type="Proteomes" id="UP000198983"/>
    </source>
</evidence>
<keyword evidence="5 8" id="KW-0560">Oxidoreductase</keyword>
<evidence type="ECO:0000256" key="7">
    <source>
        <dbReference type="ARBA" id="ARBA00023033"/>
    </source>
</evidence>
<reference evidence="9 10" key="1">
    <citation type="submission" date="2016-10" db="EMBL/GenBank/DDBJ databases">
        <authorList>
            <person name="de Groot N.N."/>
        </authorList>
    </citation>
    <scope>NUCLEOTIDE SEQUENCE [LARGE SCALE GENOMIC DNA]</scope>
    <source>
        <strain evidence="9 10">DSM 22024</strain>
    </source>
</reference>
<evidence type="ECO:0000256" key="3">
    <source>
        <dbReference type="ARBA" id="ARBA00022617"/>
    </source>
</evidence>
<dbReference type="InterPro" id="IPR001128">
    <property type="entry name" value="Cyt_P450"/>
</dbReference>
<keyword evidence="7 8" id="KW-0503">Monooxygenase</keyword>
<keyword evidence="10" id="KW-1185">Reference proteome</keyword>
<dbReference type="InterPro" id="IPR002397">
    <property type="entry name" value="Cyt_P450_B"/>
</dbReference>
<proteinExistence type="inferred from homology"/>
<dbReference type="InterPro" id="IPR036396">
    <property type="entry name" value="Cyt_P450_sf"/>
</dbReference>
<comment type="similarity">
    <text evidence="2 8">Belongs to the cytochrome P450 family.</text>
</comment>
<dbReference type="Pfam" id="PF00067">
    <property type="entry name" value="p450"/>
    <property type="match status" value="2"/>
</dbReference>
<dbReference type="PANTHER" id="PTHR46696:SF5">
    <property type="entry name" value="CYTOCHROME P450 BJ-1"/>
    <property type="match status" value="1"/>
</dbReference>
<evidence type="ECO:0000313" key="9">
    <source>
        <dbReference type="EMBL" id="SDR80395.1"/>
    </source>
</evidence>
<gene>
    <name evidence="9" type="ORF">SAMN04489717_0627</name>
</gene>
<dbReference type="InterPro" id="IPR017972">
    <property type="entry name" value="Cyt_P450_CS"/>
</dbReference>
<dbReference type="PANTHER" id="PTHR46696">
    <property type="entry name" value="P450, PUTATIVE (EUROFUNG)-RELATED"/>
    <property type="match status" value="1"/>
</dbReference>
<protein>
    <submittedName>
        <fullName evidence="9">Pentalenolactone synthase</fullName>
    </submittedName>
</protein>
<evidence type="ECO:0000256" key="5">
    <source>
        <dbReference type="ARBA" id="ARBA00023002"/>
    </source>
</evidence>
<dbReference type="STRING" id="117157.SAMN04489717_0627"/>
<dbReference type="OrthoDB" id="3804058at2"/>
<dbReference type="GO" id="GO:0005506">
    <property type="term" value="F:iron ion binding"/>
    <property type="evidence" value="ECO:0007669"/>
    <property type="project" value="InterPro"/>
</dbReference>
<keyword evidence="3 8" id="KW-0349">Heme</keyword>
<dbReference type="CDD" id="cd11031">
    <property type="entry name" value="Cyp158A-like"/>
    <property type="match status" value="1"/>
</dbReference>
<dbReference type="EMBL" id="LT629732">
    <property type="protein sequence ID" value="SDR80395.1"/>
    <property type="molecule type" value="Genomic_DNA"/>
</dbReference>
<sequence length="381" mass="41753">MTPTTLDVRKVTTPAGDPAWLVTGYDTVKRLLADPRLGRSHPEPDRAARFSDAQILGRPEEARPDEVAEHRLMRRLLAKSFSARRLALLRPRVEAVVAELLDDLAARPQPADFHDAISFPLPALVICELLGVPYEDREDFRRWSDDVGDMSDGQRSAAAMAALHAYMRELVERRRAEPAEDVITDLVTAQVDGRPAYDTDSAAQLGAGLLFAGHETTVTAIDSGVVLLLTHPEQIAELERGPEAVSRVVEEILRFGLPNPGSEQEGAAGLPRYANADIEVGDTTIAAGDLVVLDLRDANQDTGRFPEPADFDVRRTANPHVTFGHGPRFCVGAPLARIELTALFGTLFRRFPALRLAVAADQLRPRSHLLTGGWAELPVRW</sequence>
<name>A0A1H1M228_9ACTN</name>
<dbReference type="FunFam" id="1.10.630.10:FF:000018">
    <property type="entry name" value="Cytochrome P450 monooxygenase"/>
    <property type="match status" value="1"/>
</dbReference>
<dbReference type="GO" id="GO:0004497">
    <property type="term" value="F:monooxygenase activity"/>
    <property type="evidence" value="ECO:0007669"/>
    <property type="project" value="UniProtKB-KW"/>
</dbReference>
<dbReference type="Proteomes" id="UP000198983">
    <property type="component" value="Chromosome I"/>
</dbReference>
<accession>A0A1H1M228</accession>
<dbReference type="PROSITE" id="PS00086">
    <property type="entry name" value="CYTOCHROME_P450"/>
    <property type="match status" value="1"/>
</dbReference>
<dbReference type="AlphaFoldDB" id="A0A1H1M228"/>
<evidence type="ECO:0000256" key="1">
    <source>
        <dbReference type="ARBA" id="ARBA00001971"/>
    </source>
</evidence>
<dbReference type="GO" id="GO:0020037">
    <property type="term" value="F:heme binding"/>
    <property type="evidence" value="ECO:0007669"/>
    <property type="project" value="InterPro"/>
</dbReference>
<evidence type="ECO:0000256" key="6">
    <source>
        <dbReference type="ARBA" id="ARBA00023004"/>
    </source>
</evidence>
<comment type="cofactor">
    <cofactor evidence="1">
        <name>heme</name>
        <dbReference type="ChEBI" id="CHEBI:30413"/>
    </cofactor>
</comment>
<keyword evidence="4 8" id="KW-0479">Metal-binding</keyword>
<keyword evidence="6 8" id="KW-0408">Iron</keyword>
<dbReference type="Gene3D" id="1.10.630.10">
    <property type="entry name" value="Cytochrome P450"/>
    <property type="match status" value="1"/>
</dbReference>
<evidence type="ECO:0000256" key="2">
    <source>
        <dbReference type="ARBA" id="ARBA00010617"/>
    </source>
</evidence>